<comment type="caution">
    <text evidence="1">The sequence shown here is derived from an EMBL/GenBank/DDBJ whole genome shotgun (WGS) entry which is preliminary data.</text>
</comment>
<dbReference type="GeneID" id="87826223"/>
<proteinExistence type="predicted"/>
<sequence length="84" mass="9377">KTYNTEDSPVVTDLSTSSAVGSLSWGEQTGSRILYRLWSYVLDTRGRTPDKLWVVRNSLVTSYFEEVGQAVISPLFSRAQCCPV</sequence>
<gene>
    <name evidence="1" type="ORF">N657DRAFT_580330</name>
</gene>
<feature type="non-terminal residue" evidence="1">
    <location>
        <position position="1"/>
    </location>
</feature>
<dbReference type="RefSeq" id="XP_062643834.1">
    <property type="nucleotide sequence ID" value="XM_062789453.1"/>
</dbReference>
<dbReference type="AlphaFoldDB" id="A0AAN6TSS5"/>
<reference evidence="1" key="2">
    <citation type="submission" date="2023-05" db="EMBL/GenBank/DDBJ databases">
        <authorList>
            <consortium name="Lawrence Berkeley National Laboratory"/>
            <person name="Steindorff A."/>
            <person name="Hensen N."/>
            <person name="Bonometti L."/>
            <person name="Westerberg I."/>
            <person name="Brannstrom I.O."/>
            <person name="Guillou S."/>
            <person name="Cros-Aarteil S."/>
            <person name="Calhoun S."/>
            <person name="Haridas S."/>
            <person name="Kuo A."/>
            <person name="Mondo S."/>
            <person name="Pangilinan J."/>
            <person name="Riley R."/>
            <person name="Labutti K."/>
            <person name="Andreopoulos B."/>
            <person name="Lipzen A."/>
            <person name="Chen C."/>
            <person name="Yanf M."/>
            <person name="Daum C."/>
            <person name="Ng V."/>
            <person name="Clum A."/>
            <person name="Ohm R."/>
            <person name="Martin F."/>
            <person name="Silar P."/>
            <person name="Natvig D."/>
            <person name="Lalanne C."/>
            <person name="Gautier V."/>
            <person name="Ament-Velasquez S.L."/>
            <person name="Kruys A."/>
            <person name="Hutchinson M.I."/>
            <person name="Powell A.J."/>
            <person name="Barry K."/>
            <person name="Miller A.N."/>
            <person name="Grigoriev I.V."/>
            <person name="Debuchy R."/>
            <person name="Gladieux P."/>
            <person name="Thoren M.H."/>
            <person name="Johannesson H."/>
        </authorList>
    </citation>
    <scope>NUCLEOTIDE SEQUENCE</scope>
    <source>
        <strain evidence="1">CBS 731.68</strain>
    </source>
</reference>
<dbReference type="Proteomes" id="UP001302602">
    <property type="component" value="Unassembled WGS sequence"/>
</dbReference>
<evidence type="ECO:0000313" key="1">
    <source>
        <dbReference type="EMBL" id="KAK4120062.1"/>
    </source>
</evidence>
<dbReference type="EMBL" id="MU853241">
    <property type="protein sequence ID" value="KAK4120062.1"/>
    <property type="molecule type" value="Genomic_DNA"/>
</dbReference>
<organism evidence="1 2">
    <name type="scientific">Parathielavia appendiculata</name>
    <dbReference type="NCBI Taxonomy" id="2587402"/>
    <lineage>
        <taxon>Eukaryota</taxon>
        <taxon>Fungi</taxon>
        <taxon>Dikarya</taxon>
        <taxon>Ascomycota</taxon>
        <taxon>Pezizomycotina</taxon>
        <taxon>Sordariomycetes</taxon>
        <taxon>Sordariomycetidae</taxon>
        <taxon>Sordariales</taxon>
        <taxon>Chaetomiaceae</taxon>
        <taxon>Parathielavia</taxon>
    </lineage>
</organism>
<reference evidence="1" key="1">
    <citation type="journal article" date="2023" name="Mol. Phylogenet. Evol.">
        <title>Genome-scale phylogeny and comparative genomics of the fungal order Sordariales.</title>
        <authorList>
            <person name="Hensen N."/>
            <person name="Bonometti L."/>
            <person name="Westerberg I."/>
            <person name="Brannstrom I.O."/>
            <person name="Guillou S."/>
            <person name="Cros-Aarteil S."/>
            <person name="Calhoun S."/>
            <person name="Haridas S."/>
            <person name="Kuo A."/>
            <person name="Mondo S."/>
            <person name="Pangilinan J."/>
            <person name="Riley R."/>
            <person name="LaButti K."/>
            <person name="Andreopoulos B."/>
            <person name="Lipzen A."/>
            <person name="Chen C."/>
            <person name="Yan M."/>
            <person name="Daum C."/>
            <person name="Ng V."/>
            <person name="Clum A."/>
            <person name="Steindorff A."/>
            <person name="Ohm R.A."/>
            <person name="Martin F."/>
            <person name="Silar P."/>
            <person name="Natvig D.O."/>
            <person name="Lalanne C."/>
            <person name="Gautier V."/>
            <person name="Ament-Velasquez S.L."/>
            <person name="Kruys A."/>
            <person name="Hutchinson M.I."/>
            <person name="Powell A.J."/>
            <person name="Barry K."/>
            <person name="Miller A.N."/>
            <person name="Grigoriev I.V."/>
            <person name="Debuchy R."/>
            <person name="Gladieux P."/>
            <person name="Hiltunen Thoren M."/>
            <person name="Johannesson H."/>
        </authorList>
    </citation>
    <scope>NUCLEOTIDE SEQUENCE</scope>
    <source>
        <strain evidence="1">CBS 731.68</strain>
    </source>
</reference>
<keyword evidence="2" id="KW-1185">Reference proteome</keyword>
<evidence type="ECO:0000313" key="2">
    <source>
        <dbReference type="Proteomes" id="UP001302602"/>
    </source>
</evidence>
<accession>A0AAN6TSS5</accession>
<name>A0AAN6TSS5_9PEZI</name>
<protein>
    <submittedName>
        <fullName evidence="1">Uncharacterized protein</fullName>
    </submittedName>
</protein>